<feature type="domain" description="CP-type G" evidence="5">
    <location>
        <begin position="123"/>
        <end position="329"/>
    </location>
</feature>
<evidence type="ECO:0000313" key="6">
    <source>
        <dbReference type="EMBL" id="OBA19731.1"/>
    </source>
</evidence>
<gene>
    <name evidence="6" type="ORF">METBIDRAFT_88234</name>
</gene>
<dbReference type="GO" id="GO:0005525">
    <property type="term" value="F:GTP binding"/>
    <property type="evidence" value="ECO:0007669"/>
    <property type="project" value="InterPro"/>
</dbReference>
<dbReference type="EMBL" id="LXTC01000005">
    <property type="protein sequence ID" value="OBA19731.1"/>
    <property type="molecule type" value="Genomic_DNA"/>
</dbReference>
<comment type="function">
    <text evidence="1">May be involved in the mitochondrial lipid metabolism.</text>
</comment>
<dbReference type="PANTHER" id="PTHR46434">
    <property type="entry name" value="GENETIC INTERACTOR OF PROHIBITINS 3, MITOCHONDRIAL"/>
    <property type="match status" value="1"/>
</dbReference>
<proteinExistence type="predicted"/>
<dbReference type="AlphaFoldDB" id="A0A1A0H6S6"/>
<organism evidence="6 7">
    <name type="scientific">Metschnikowia bicuspidata var. bicuspidata NRRL YB-4993</name>
    <dbReference type="NCBI Taxonomy" id="869754"/>
    <lineage>
        <taxon>Eukaryota</taxon>
        <taxon>Fungi</taxon>
        <taxon>Dikarya</taxon>
        <taxon>Ascomycota</taxon>
        <taxon>Saccharomycotina</taxon>
        <taxon>Pichiomycetes</taxon>
        <taxon>Metschnikowiaceae</taxon>
        <taxon>Metschnikowia</taxon>
    </lineage>
</organism>
<name>A0A1A0H6S6_9ASCO</name>
<dbReference type="Proteomes" id="UP000092555">
    <property type="component" value="Unassembled WGS sequence"/>
</dbReference>
<dbReference type="SUPFAM" id="SSF52540">
    <property type="entry name" value="P-loop containing nucleoside triphosphate hydrolases"/>
    <property type="match status" value="1"/>
</dbReference>
<evidence type="ECO:0000256" key="2">
    <source>
        <dbReference type="ARBA" id="ARBA00018901"/>
    </source>
</evidence>
<accession>A0A1A0H6S6</accession>
<dbReference type="InterPro" id="IPR027417">
    <property type="entry name" value="P-loop_NTPase"/>
</dbReference>
<sequence>MVLQVSLPAHSLVPKCTSCGITLQKTEPQAAGYFIEPKASVPDAQKAAKANPTRLTDKIFDDHFRDLSDEDKSLLLNGAEMDLLSPRNRKPISPSQQERSGHQCLRCRNAHHRSAFDAAEYQTESVAQVMQRVPEDGHLVYVVSLVDFPLSLNEDVFRFRSAKSIQYVITKSDLLFPTNNLASRYGTQFFQDYMHRTYGVPQNHVHVVSGKSDWNTDTFLASIRNNSFFIGSVNSGKSTLLQLVMQVVRKQRESLPNARKERDRQKKQDDIISNARSYAAARLRLRMWEKQKTDIGPGSSFMPGFTRDIIPLELSKSTTVFDVPGFSSKHAAHLYDFLSAKSIKQLQKGALFHKHGTYLSKYVTAKEGQVVTVGGLFFLQVPRGCMYQVRNVINHKVHVFSNMEKAMQVWKDAKDPNAVRDVFLVDHLKTDVEKHVVPPFDGSCDIVLRGLGFVNIKATGARPDPATAEDVIIYLPKGISAVSRVPISKYITKTLSGRDKGGNVLRKEKWVQMSTKELKRYTGKEPFFWPIIPLQ</sequence>
<dbReference type="GeneID" id="30032263"/>
<dbReference type="PANTHER" id="PTHR46434:SF1">
    <property type="entry name" value="GENETIC INTERACTOR OF PROHIBITINS 3, MITOCHONDRIAL"/>
    <property type="match status" value="1"/>
</dbReference>
<evidence type="ECO:0000313" key="7">
    <source>
        <dbReference type="Proteomes" id="UP000092555"/>
    </source>
</evidence>
<dbReference type="OrthoDB" id="1696305at2759"/>
<reference evidence="6 7" key="1">
    <citation type="submission" date="2016-05" db="EMBL/GenBank/DDBJ databases">
        <title>Comparative genomics of biotechnologically important yeasts.</title>
        <authorList>
            <consortium name="DOE Joint Genome Institute"/>
            <person name="Riley R."/>
            <person name="Haridas S."/>
            <person name="Wolfe K.H."/>
            <person name="Lopes M.R."/>
            <person name="Hittinger C.T."/>
            <person name="Goker M."/>
            <person name="Salamov A."/>
            <person name="Wisecaver J."/>
            <person name="Long T.M."/>
            <person name="Aerts A.L."/>
            <person name="Barry K."/>
            <person name="Choi C."/>
            <person name="Clum A."/>
            <person name="Coughlan A.Y."/>
            <person name="Deshpande S."/>
            <person name="Douglass A.P."/>
            <person name="Hanson S.J."/>
            <person name="Klenk H.-P."/>
            <person name="LaButti K."/>
            <person name="Lapidus A."/>
            <person name="Lindquist E."/>
            <person name="Lipzen A."/>
            <person name="Meier-kolthoff J.P."/>
            <person name="Ohm R.A."/>
            <person name="Otillar R.P."/>
            <person name="Pangilinan J."/>
            <person name="Peng Y."/>
            <person name="Rokas A."/>
            <person name="Rosa C.A."/>
            <person name="Scheuner C."/>
            <person name="Sibirny A.A."/>
            <person name="Slot J.C."/>
            <person name="Stielow J.B."/>
            <person name="Sun H."/>
            <person name="Kurtzman C.P."/>
            <person name="Blackwell M."/>
            <person name="Grigoriev I.V."/>
            <person name="Jeffries T.W."/>
        </authorList>
    </citation>
    <scope>NUCLEOTIDE SEQUENCE [LARGE SCALE GENOMIC DNA]</scope>
    <source>
        <strain evidence="6 7">NRRL YB-4993</strain>
    </source>
</reference>
<comment type="caution">
    <text evidence="6">The sequence shown here is derived from an EMBL/GenBank/DDBJ whole genome shotgun (WGS) entry which is preliminary data.</text>
</comment>
<dbReference type="RefSeq" id="XP_018710256.1">
    <property type="nucleotide sequence ID" value="XM_018859288.1"/>
</dbReference>
<keyword evidence="7" id="KW-1185">Reference proteome</keyword>
<dbReference type="STRING" id="869754.A0A1A0H6S6"/>
<evidence type="ECO:0000256" key="1">
    <source>
        <dbReference type="ARBA" id="ARBA00003269"/>
    </source>
</evidence>
<dbReference type="PROSITE" id="PS51721">
    <property type="entry name" value="G_CP"/>
    <property type="match status" value="1"/>
</dbReference>
<dbReference type="InterPro" id="IPR050896">
    <property type="entry name" value="Mito_lipid_metab_GTPase"/>
</dbReference>
<evidence type="ECO:0000256" key="4">
    <source>
        <dbReference type="ARBA" id="ARBA00031834"/>
    </source>
</evidence>
<dbReference type="InterPro" id="IPR030378">
    <property type="entry name" value="G_CP_dom"/>
</dbReference>
<protein>
    <recommendedName>
        <fullName evidence="2">Genetic interactor of prohibitins 3, mitochondrial</fullName>
    </recommendedName>
    <alternativeName>
        <fullName evidence="4">Found in mitochondrial proteome protein 38</fullName>
    </alternativeName>
</protein>
<keyword evidence="3" id="KW-0809">Transit peptide</keyword>
<evidence type="ECO:0000259" key="5">
    <source>
        <dbReference type="PROSITE" id="PS51721"/>
    </source>
</evidence>
<dbReference type="Gene3D" id="3.40.50.300">
    <property type="entry name" value="P-loop containing nucleotide triphosphate hydrolases"/>
    <property type="match status" value="1"/>
</dbReference>
<evidence type="ECO:0000256" key="3">
    <source>
        <dbReference type="ARBA" id="ARBA00022946"/>
    </source>
</evidence>
<dbReference type="GO" id="GO:0005739">
    <property type="term" value="C:mitochondrion"/>
    <property type="evidence" value="ECO:0007669"/>
    <property type="project" value="TreeGrafter"/>
</dbReference>